<dbReference type="AlphaFoldDB" id="A0A1C3JKN5"/>
<sequence>MTQVQATDDGISVYTAGKNSPVNIIKAVECMPSLLSPLLQGIIDVYDPFSDTPEEPHFSPETEKKISYNSVVLYAGEIRDNSGLMSLVENVINEIDSQKPKSKDKFLYSIKQKYNNCRTRLLLENEVNLTNQESIHEAISKNADRLIHNVLAELFSTVKATKSVPVEIVEAAQGLIVCYGFINCKILEAPPSDH</sequence>
<reference evidence="2" key="1">
    <citation type="submission" date="2016-06" db="EMBL/GenBank/DDBJ databases">
        <authorList>
            <person name="Rodrigo-Torres L."/>
            <person name="Arahal D.R."/>
        </authorList>
    </citation>
    <scope>NUCLEOTIDE SEQUENCE [LARGE SCALE GENOMIC DNA]</scope>
    <source>
        <strain evidence="2">CECT 7224</strain>
    </source>
</reference>
<evidence type="ECO:0000313" key="1">
    <source>
        <dbReference type="EMBL" id="SBT15659.1"/>
    </source>
</evidence>
<accession>A0A1C3JKN5</accession>
<protein>
    <submittedName>
        <fullName evidence="1">Uncharacterized protein</fullName>
    </submittedName>
</protein>
<dbReference type="EMBL" id="FLQZ01000176">
    <property type="protein sequence ID" value="SBT15659.1"/>
    <property type="molecule type" value="Genomic_DNA"/>
</dbReference>
<dbReference type="Proteomes" id="UP000092819">
    <property type="component" value="Unassembled WGS sequence"/>
</dbReference>
<keyword evidence="2" id="KW-1185">Reference proteome</keyword>
<name>A0A1C3JKN5_9VIBR</name>
<gene>
    <name evidence="1" type="ORF">VCE7224_04464</name>
</gene>
<dbReference type="RefSeq" id="WP_065677783.1">
    <property type="nucleotide sequence ID" value="NZ_AP025464.1"/>
</dbReference>
<proteinExistence type="predicted"/>
<evidence type="ECO:0000313" key="2">
    <source>
        <dbReference type="Proteomes" id="UP000092819"/>
    </source>
</evidence>
<organism evidence="1 2">
    <name type="scientific">Vibrio celticus</name>
    <dbReference type="NCBI Taxonomy" id="446372"/>
    <lineage>
        <taxon>Bacteria</taxon>
        <taxon>Pseudomonadati</taxon>
        <taxon>Pseudomonadota</taxon>
        <taxon>Gammaproteobacteria</taxon>
        <taxon>Vibrionales</taxon>
        <taxon>Vibrionaceae</taxon>
        <taxon>Vibrio</taxon>
    </lineage>
</organism>